<gene>
    <name evidence="5" type="primary">ysaE_2</name>
    <name evidence="5" type="ORF">ERS137967_03258</name>
    <name evidence="6" type="ORF">QVN42_16115</name>
</gene>
<dbReference type="EMBL" id="CPYD01000014">
    <property type="protein sequence ID" value="CNF07658.1"/>
    <property type="molecule type" value="Genomic_DNA"/>
</dbReference>
<dbReference type="Proteomes" id="UP000040578">
    <property type="component" value="Unassembled WGS sequence"/>
</dbReference>
<dbReference type="PANTHER" id="PTHR43280">
    <property type="entry name" value="ARAC-FAMILY TRANSCRIPTIONAL REGULATOR"/>
    <property type="match status" value="1"/>
</dbReference>
<keyword evidence="2" id="KW-0238">DNA-binding</keyword>
<dbReference type="AlphaFoldDB" id="A0AAW7KA57"/>
<sequence>MSINIITGNNVNGELPTLDCMIFYVRPMTKGSILEYPSFIRKENRLVLDSSLLIAPRLEDLNQVSGDWNIVGIPIFSAIEILATLDEAKLQSNRGKRPPADSEIKFEDSVPVWCDRNHPTWGGSEVSGLLISEVMGGRSNYVSLLNILRRYEAYGIFRYLISQSSNGENIKIAQLSKNYGLSSPYFRFLCRKSFNSSAKKKMMSWRMATAVLLLIESDMSILDVGLACGYCSASHFTLDIKRNFGVTPSEIRHLESGLYEN</sequence>
<dbReference type="Proteomes" id="UP001167864">
    <property type="component" value="Unassembled WGS sequence"/>
</dbReference>
<dbReference type="EMBL" id="JAUEHU010000018">
    <property type="protein sequence ID" value="MDN0088880.1"/>
    <property type="molecule type" value="Genomic_DNA"/>
</dbReference>
<evidence type="ECO:0000259" key="4">
    <source>
        <dbReference type="PROSITE" id="PS01124"/>
    </source>
</evidence>
<keyword evidence="3" id="KW-0804">Transcription</keyword>
<dbReference type="RefSeq" id="WP_049601175.1">
    <property type="nucleotide sequence ID" value="NZ_CPYD01000014.1"/>
</dbReference>
<accession>A0AAW7KA57</accession>
<keyword evidence="1" id="KW-0805">Transcription regulation</keyword>
<dbReference type="Gene3D" id="1.10.10.60">
    <property type="entry name" value="Homeodomain-like"/>
    <property type="match status" value="1"/>
</dbReference>
<reference evidence="6" key="2">
    <citation type="submission" date="2023-06" db="EMBL/GenBank/DDBJ databases">
        <authorList>
            <person name="Polev D.E."/>
            <person name="Saitova A.T."/>
            <person name="Bogumilchik E.A."/>
            <person name="Kokorina G.I."/>
            <person name="Voskresenskaia E.A."/>
        </authorList>
    </citation>
    <scope>NUCLEOTIDE SEQUENCE</scope>
    <source>
        <strain evidence="6">2145 StPb PI</strain>
    </source>
</reference>
<dbReference type="GO" id="GO:0043565">
    <property type="term" value="F:sequence-specific DNA binding"/>
    <property type="evidence" value="ECO:0007669"/>
    <property type="project" value="InterPro"/>
</dbReference>
<evidence type="ECO:0000256" key="1">
    <source>
        <dbReference type="ARBA" id="ARBA00023015"/>
    </source>
</evidence>
<name>A0AAW7KA57_9GAMM</name>
<dbReference type="PROSITE" id="PS00041">
    <property type="entry name" value="HTH_ARAC_FAMILY_1"/>
    <property type="match status" value="1"/>
</dbReference>
<organism evidence="6 8">
    <name type="scientific">Yersinia nurmii</name>
    <dbReference type="NCBI Taxonomy" id="685706"/>
    <lineage>
        <taxon>Bacteria</taxon>
        <taxon>Pseudomonadati</taxon>
        <taxon>Pseudomonadota</taxon>
        <taxon>Gammaproteobacteria</taxon>
        <taxon>Enterobacterales</taxon>
        <taxon>Yersiniaceae</taxon>
        <taxon>Yersinia</taxon>
    </lineage>
</organism>
<dbReference type="Pfam" id="PF12833">
    <property type="entry name" value="HTH_18"/>
    <property type="match status" value="1"/>
</dbReference>
<evidence type="ECO:0000313" key="6">
    <source>
        <dbReference type="EMBL" id="MDN0088880.1"/>
    </source>
</evidence>
<comment type="caution">
    <text evidence="6">The sequence shown here is derived from an EMBL/GenBank/DDBJ whole genome shotgun (WGS) entry which is preliminary data.</text>
</comment>
<keyword evidence="7" id="KW-1185">Reference proteome</keyword>
<dbReference type="GO" id="GO:0003700">
    <property type="term" value="F:DNA-binding transcription factor activity"/>
    <property type="evidence" value="ECO:0007669"/>
    <property type="project" value="InterPro"/>
</dbReference>
<dbReference type="InterPro" id="IPR018060">
    <property type="entry name" value="HTH_AraC"/>
</dbReference>
<dbReference type="SUPFAM" id="SSF46689">
    <property type="entry name" value="Homeodomain-like"/>
    <property type="match status" value="1"/>
</dbReference>
<dbReference type="SMART" id="SM00342">
    <property type="entry name" value="HTH_ARAC"/>
    <property type="match status" value="1"/>
</dbReference>
<dbReference type="PROSITE" id="PS01124">
    <property type="entry name" value="HTH_ARAC_FAMILY_2"/>
    <property type="match status" value="1"/>
</dbReference>
<proteinExistence type="predicted"/>
<reference evidence="5 7" key="1">
    <citation type="submission" date="2015-03" db="EMBL/GenBank/DDBJ databases">
        <authorList>
            <consortium name="Pathogen Informatics"/>
            <person name="Murphy D."/>
        </authorList>
    </citation>
    <scope>NUCLEOTIDE SEQUENCE [LARGE SCALE GENOMIC DNA]</scope>
    <source>
        <strain evidence="5">Type strain: CIP110231</strain>
        <strain evidence="7">type strain: CIP110231</strain>
    </source>
</reference>
<evidence type="ECO:0000256" key="3">
    <source>
        <dbReference type="ARBA" id="ARBA00023163"/>
    </source>
</evidence>
<dbReference type="PANTHER" id="PTHR43280:SF2">
    <property type="entry name" value="HTH-TYPE TRANSCRIPTIONAL REGULATOR EXSA"/>
    <property type="match status" value="1"/>
</dbReference>
<evidence type="ECO:0000256" key="2">
    <source>
        <dbReference type="ARBA" id="ARBA00023125"/>
    </source>
</evidence>
<evidence type="ECO:0000313" key="7">
    <source>
        <dbReference type="Proteomes" id="UP000040578"/>
    </source>
</evidence>
<evidence type="ECO:0000313" key="5">
    <source>
        <dbReference type="EMBL" id="CNF07658.1"/>
    </source>
</evidence>
<dbReference type="InterPro" id="IPR018062">
    <property type="entry name" value="HTH_AraC-typ_CS"/>
</dbReference>
<feature type="domain" description="HTH araC/xylS-type" evidence="4">
    <location>
        <begin position="154"/>
        <end position="254"/>
    </location>
</feature>
<protein>
    <submittedName>
        <fullName evidence="5">AraC family transcription regulator</fullName>
    </submittedName>
    <submittedName>
        <fullName evidence="6">Helix-turn-helix domain-containing protein</fullName>
    </submittedName>
</protein>
<dbReference type="InterPro" id="IPR009057">
    <property type="entry name" value="Homeodomain-like_sf"/>
</dbReference>
<evidence type="ECO:0000313" key="8">
    <source>
        <dbReference type="Proteomes" id="UP001167864"/>
    </source>
</evidence>